<dbReference type="Gene3D" id="2.40.170.20">
    <property type="entry name" value="TonB-dependent receptor, beta-barrel domain"/>
    <property type="match status" value="1"/>
</dbReference>
<keyword evidence="4 8" id="KW-0812">Transmembrane</keyword>
<keyword evidence="6 8" id="KW-0472">Membrane</keyword>
<evidence type="ECO:0000313" key="13">
    <source>
        <dbReference type="EMBL" id="OCC15339.1"/>
    </source>
</evidence>
<keyword evidence="2 8" id="KW-0813">Transport</keyword>
<organism evidence="13 14">
    <name type="scientific">Dissulfuribacter thermophilus</name>
    <dbReference type="NCBI Taxonomy" id="1156395"/>
    <lineage>
        <taxon>Bacteria</taxon>
        <taxon>Pseudomonadati</taxon>
        <taxon>Thermodesulfobacteriota</taxon>
        <taxon>Dissulfuribacteria</taxon>
        <taxon>Dissulfuribacterales</taxon>
        <taxon>Dissulfuribacteraceae</taxon>
        <taxon>Dissulfuribacter</taxon>
    </lineage>
</organism>
<evidence type="ECO:0000256" key="4">
    <source>
        <dbReference type="ARBA" id="ARBA00022692"/>
    </source>
</evidence>
<comment type="caution">
    <text evidence="13">The sequence shown here is derived from an EMBL/GenBank/DDBJ whole genome shotgun (WGS) entry which is preliminary data.</text>
</comment>
<evidence type="ECO:0000259" key="11">
    <source>
        <dbReference type="Pfam" id="PF00593"/>
    </source>
</evidence>
<feature type="signal peptide" evidence="10">
    <location>
        <begin position="1"/>
        <end position="25"/>
    </location>
</feature>
<keyword evidence="10" id="KW-0732">Signal</keyword>
<reference evidence="13 14" key="1">
    <citation type="submission" date="2016-06" db="EMBL/GenBank/DDBJ databases">
        <title>Respiratory ammonification of nitrate coupled to the oxidation of elemental sulfur in deep-sea autotrophic thermophilic bacteria.</title>
        <authorList>
            <person name="Slobodkina G.B."/>
            <person name="Mardanov A.V."/>
            <person name="Ravin N.V."/>
            <person name="Frolova A.A."/>
            <person name="Viryasiv M.B."/>
            <person name="Chernyh N.A."/>
            <person name="Bonch-Osmolovskaya E.A."/>
            <person name="Slobodkin A.I."/>
        </authorList>
    </citation>
    <scope>NUCLEOTIDE SEQUENCE [LARGE SCALE GENOMIC DNA]</scope>
    <source>
        <strain evidence="13 14">S69</strain>
    </source>
</reference>
<gene>
    <name evidence="13" type="ORF">DBT_1086</name>
</gene>
<evidence type="ECO:0000256" key="6">
    <source>
        <dbReference type="ARBA" id="ARBA00023136"/>
    </source>
</evidence>
<dbReference type="PATRIC" id="fig|1156395.6.peg.1102"/>
<dbReference type="PANTHER" id="PTHR30069:SF37">
    <property type="entry name" value="FERRIC VIBRIOBACTIN RECEPTOR VIUA"/>
    <property type="match status" value="1"/>
</dbReference>
<dbReference type="InterPro" id="IPR039426">
    <property type="entry name" value="TonB-dep_rcpt-like"/>
</dbReference>
<feature type="domain" description="TonB-dependent receptor plug" evidence="12">
    <location>
        <begin position="46"/>
        <end position="157"/>
    </location>
</feature>
<feature type="domain" description="TonB-dependent receptor-like beta-barrel" evidence="11">
    <location>
        <begin position="216"/>
        <end position="593"/>
    </location>
</feature>
<keyword evidence="5 9" id="KW-0798">TonB box</keyword>
<evidence type="ECO:0000256" key="2">
    <source>
        <dbReference type="ARBA" id="ARBA00022448"/>
    </source>
</evidence>
<keyword evidence="13" id="KW-0675">Receptor</keyword>
<feature type="chain" id="PRO_5008626183" evidence="10">
    <location>
        <begin position="26"/>
        <end position="618"/>
    </location>
</feature>
<evidence type="ECO:0000256" key="3">
    <source>
        <dbReference type="ARBA" id="ARBA00022452"/>
    </source>
</evidence>
<dbReference type="Proteomes" id="UP000093080">
    <property type="component" value="Unassembled WGS sequence"/>
</dbReference>
<dbReference type="InterPro" id="IPR036942">
    <property type="entry name" value="Beta-barrel_TonB_sf"/>
</dbReference>
<evidence type="ECO:0000256" key="9">
    <source>
        <dbReference type="RuleBase" id="RU003357"/>
    </source>
</evidence>
<dbReference type="PANTHER" id="PTHR30069">
    <property type="entry name" value="TONB-DEPENDENT OUTER MEMBRANE RECEPTOR"/>
    <property type="match status" value="1"/>
</dbReference>
<dbReference type="AlphaFoldDB" id="A0A1B9F5X6"/>
<evidence type="ECO:0000259" key="12">
    <source>
        <dbReference type="Pfam" id="PF07715"/>
    </source>
</evidence>
<keyword evidence="7 8" id="KW-0998">Cell outer membrane</keyword>
<dbReference type="Pfam" id="PF00593">
    <property type="entry name" value="TonB_dep_Rec_b-barrel"/>
    <property type="match status" value="1"/>
</dbReference>
<dbReference type="InterPro" id="IPR012910">
    <property type="entry name" value="Plug_dom"/>
</dbReference>
<comment type="similarity">
    <text evidence="8 9">Belongs to the TonB-dependent receptor family.</text>
</comment>
<evidence type="ECO:0000256" key="1">
    <source>
        <dbReference type="ARBA" id="ARBA00004571"/>
    </source>
</evidence>
<dbReference type="GO" id="GO:0009279">
    <property type="term" value="C:cell outer membrane"/>
    <property type="evidence" value="ECO:0007669"/>
    <property type="project" value="UniProtKB-SubCell"/>
</dbReference>
<evidence type="ECO:0000256" key="8">
    <source>
        <dbReference type="PROSITE-ProRule" id="PRU01360"/>
    </source>
</evidence>
<sequence>MVHVLLSLSFLFCLFQAIESPVAFGQDKINELPELIVTATKTLHTLEDTPIETTVISREDIDNSNALTVSDLLRYTPGLFIRAEDVPGISGWRSKIRGLDFNNGYGLILVDGQRIKGGGMGEYGYGLNQIPLDLIDHIEIVKGPGSVLYGSDAVAGVINIITKPIPKKPLLSASALYGTHETKIFNLTGGASINRGKAGFLMSLDREESDRSKYGAGDDDYERNHFFTKLTYLPTPDLTLGLTFKWEDRERIYADEKKTRLSPSIQWHLRNGGRLALSGYVYDWDFHHFTPGYTERRGDMYYRQGEVLYSQPLWDSHLITIGGEYLEEELDYNLAQKTIDTRSVLVQDEIEIELADRILSLTLGGRYDDHSVFGSEFNPRLAAMLTVNPSTRIRLLIGRSFKSPTIRQLYYKEPFRHSSYWYKSNPNLSPENSWGYSFGIEKTFMKKHALSLTVFRNDIDDMVARVETDETIDGLPVISYENINKAYTQGIELGLQTVLPFGLDLSINYTFLDTEDKNTHKELTYSPNNTLALRLGYQNKDCGLRLSIGTQFVDDMYKDRDNTKKTDDYWLTEAKIIKDLNSHLSLSLEVDNLFDTNYGEPERDWLGRTIFVSIKTNL</sequence>
<evidence type="ECO:0000313" key="14">
    <source>
        <dbReference type="Proteomes" id="UP000093080"/>
    </source>
</evidence>
<evidence type="ECO:0000256" key="7">
    <source>
        <dbReference type="ARBA" id="ARBA00023237"/>
    </source>
</evidence>
<dbReference type="Pfam" id="PF07715">
    <property type="entry name" value="Plug"/>
    <property type="match status" value="1"/>
</dbReference>
<dbReference type="STRING" id="1156395.DBT_1086"/>
<proteinExistence type="inferred from homology"/>
<keyword evidence="3 8" id="KW-1134">Transmembrane beta strand</keyword>
<dbReference type="GO" id="GO:0044718">
    <property type="term" value="P:siderophore transmembrane transport"/>
    <property type="evidence" value="ECO:0007669"/>
    <property type="project" value="TreeGrafter"/>
</dbReference>
<dbReference type="SUPFAM" id="SSF56935">
    <property type="entry name" value="Porins"/>
    <property type="match status" value="1"/>
</dbReference>
<dbReference type="InterPro" id="IPR037066">
    <property type="entry name" value="Plug_dom_sf"/>
</dbReference>
<keyword evidence="14" id="KW-1185">Reference proteome</keyword>
<protein>
    <submittedName>
        <fullName evidence="13">TonB-dependent receptor</fullName>
    </submittedName>
</protein>
<evidence type="ECO:0000256" key="10">
    <source>
        <dbReference type="SAM" id="SignalP"/>
    </source>
</evidence>
<dbReference type="PROSITE" id="PS52016">
    <property type="entry name" value="TONB_DEPENDENT_REC_3"/>
    <property type="match status" value="1"/>
</dbReference>
<accession>A0A1B9F5X6</accession>
<dbReference type="GO" id="GO:0015344">
    <property type="term" value="F:siderophore uptake transmembrane transporter activity"/>
    <property type="evidence" value="ECO:0007669"/>
    <property type="project" value="TreeGrafter"/>
</dbReference>
<dbReference type="RefSeq" id="WP_067617267.1">
    <property type="nucleotide sequence ID" value="NZ_MAGO01000005.1"/>
</dbReference>
<comment type="subcellular location">
    <subcellularLocation>
        <location evidence="1 8">Cell outer membrane</location>
        <topology evidence="1 8">Multi-pass membrane protein</topology>
    </subcellularLocation>
</comment>
<name>A0A1B9F5X6_9BACT</name>
<dbReference type="CDD" id="cd01347">
    <property type="entry name" value="ligand_gated_channel"/>
    <property type="match status" value="1"/>
</dbReference>
<dbReference type="OrthoDB" id="9800913at2"/>
<dbReference type="Gene3D" id="2.170.130.10">
    <property type="entry name" value="TonB-dependent receptor, plug domain"/>
    <property type="match status" value="1"/>
</dbReference>
<dbReference type="EMBL" id="MAGO01000005">
    <property type="protein sequence ID" value="OCC15339.1"/>
    <property type="molecule type" value="Genomic_DNA"/>
</dbReference>
<dbReference type="InterPro" id="IPR000531">
    <property type="entry name" value="Beta-barrel_TonB"/>
</dbReference>
<evidence type="ECO:0000256" key="5">
    <source>
        <dbReference type="ARBA" id="ARBA00023077"/>
    </source>
</evidence>